<proteinExistence type="inferred from homology"/>
<dbReference type="InterPro" id="IPR044068">
    <property type="entry name" value="CB"/>
</dbReference>
<dbReference type="InterPro" id="IPR004107">
    <property type="entry name" value="Integrase_SAM-like_N"/>
</dbReference>
<dbReference type="InterPro" id="IPR011010">
    <property type="entry name" value="DNA_brk_join_enz"/>
</dbReference>
<dbReference type="InterPro" id="IPR010998">
    <property type="entry name" value="Integrase_recombinase_N"/>
</dbReference>
<evidence type="ECO:0000256" key="6">
    <source>
        <dbReference type="SAM" id="MobiDB-lite"/>
    </source>
</evidence>
<evidence type="ECO:0000313" key="10">
    <source>
        <dbReference type="Proteomes" id="UP000198953"/>
    </source>
</evidence>
<dbReference type="AlphaFoldDB" id="A0A1H7ZR44"/>
<organism evidence="9 10">
    <name type="scientific">Nonomuraea pusilla</name>
    <dbReference type="NCBI Taxonomy" id="46177"/>
    <lineage>
        <taxon>Bacteria</taxon>
        <taxon>Bacillati</taxon>
        <taxon>Actinomycetota</taxon>
        <taxon>Actinomycetes</taxon>
        <taxon>Streptosporangiales</taxon>
        <taxon>Streptosporangiaceae</taxon>
        <taxon>Nonomuraea</taxon>
    </lineage>
</organism>
<dbReference type="EMBL" id="FOBF01000015">
    <property type="protein sequence ID" value="SEM60028.1"/>
    <property type="molecule type" value="Genomic_DNA"/>
</dbReference>
<dbReference type="GO" id="GO:0003677">
    <property type="term" value="F:DNA binding"/>
    <property type="evidence" value="ECO:0007669"/>
    <property type="project" value="UniProtKB-UniRule"/>
</dbReference>
<evidence type="ECO:0000256" key="5">
    <source>
        <dbReference type="PROSITE-ProRule" id="PRU01248"/>
    </source>
</evidence>
<evidence type="ECO:0000259" key="8">
    <source>
        <dbReference type="PROSITE" id="PS51900"/>
    </source>
</evidence>
<dbReference type="STRING" id="46177.SAMN05660976_05547"/>
<dbReference type="Gene3D" id="1.10.150.130">
    <property type="match status" value="1"/>
</dbReference>
<gene>
    <name evidence="9" type="ORF">SAMN05660976_05547</name>
</gene>
<dbReference type="Proteomes" id="UP000198953">
    <property type="component" value="Unassembled WGS sequence"/>
</dbReference>
<dbReference type="RefSeq" id="WP_091103640.1">
    <property type="nucleotide sequence ID" value="NZ_FOBF01000015.1"/>
</dbReference>
<dbReference type="GO" id="GO:0015074">
    <property type="term" value="P:DNA integration"/>
    <property type="evidence" value="ECO:0007669"/>
    <property type="project" value="UniProtKB-KW"/>
</dbReference>
<dbReference type="CDD" id="cd01189">
    <property type="entry name" value="INT_ICEBs1_C_like"/>
    <property type="match status" value="1"/>
</dbReference>
<keyword evidence="4" id="KW-0233">DNA recombination</keyword>
<feature type="compositionally biased region" description="Basic and acidic residues" evidence="6">
    <location>
        <begin position="31"/>
        <end position="43"/>
    </location>
</feature>
<evidence type="ECO:0000313" key="9">
    <source>
        <dbReference type="EMBL" id="SEM60028.1"/>
    </source>
</evidence>
<evidence type="ECO:0000256" key="2">
    <source>
        <dbReference type="ARBA" id="ARBA00022908"/>
    </source>
</evidence>
<dbReference type="InterPro" id="IPR013762">
    <property type="entry name" value="Integrase-like_cat_sf"/>
</dbReference>
<dbReference type="InterPro" id="IPR058717">
    <property type="entry name" value="Phage_L5_Integrase_N"/>
</dbReference>
<comment type="similarity">
    <text evidence="1">Belongs to the 'phage' integrase family.</text>
</comment>
<feature type="domain" description="Core-binding (CB)" evidence="8">
    <location>
        <begin position="71"/>
        <end position="152"/>
    </location>
</feature>
<keyword evidence="10" id="KW-1185">Reference proteome</keyword>
<protein>
    <submittedName>
        <fullName evidence="9">Phage integrase, N-terminal SAM-like domain</fullName>
    </submittedName>
</protein>
<dbReference type="PANTHER" id="PTHR30349">
    <property type="entry name" value="PHAGE INTEGRASE-RELATED"/>
    <property type="match status" value="1"/>
</dbReference>
<name>A0A1H7ZR44_9ACTN</name>
<evidence type="ECO:0000259" key="7">
    <source>
        <dbReference type="PROSITE" id="PS51898"/>
    </source>
</evidence>
<dbReference type="PANTHER" id="PTHR30349:SF64">
    <property type="entry name" value="PROPHAGE INTEGRASE INTD-RELATED"/>
    <property type="match status" value="1"/>
</dbReference>
<dbReference type="PROSITE" id="PS51898">
    <property type="entry name" value="TYR_RECOMBINASE"/>
    <property type="match status" value="1"/>
</dbReference>
<dbReference type="InterPro" id="IPR050090">
    <property type="entry name" value="Tyrosine_recombinase_XerCD"/>
</dbReference>
<accession>A0A1H7ZR44</accession>
<dbReference type="SUPFAM" id="SSF56349">
    <property type="entry name" value="DNA breaking-rejoining enzymes"/>
    <property type="match status" value="1"/>
</dbReference>
<keyword evidence="2" id="KW-0229">DNA integration</keyword>
<dbReference type="Gene3D" id="1.10.443.10">
    <property type="entry name" value="Intergrase catalytic core"/>
    <property type="match status" value="1"/>
</dbReference>
<sequence>MAKGSKPNRRRFGNVRQLPSGRYQVSYLGPDGRRRTGSETYERKGDAERALTLIEAKLIAGEWTDPDRGKIKLKDYAETWISQRPGLRPRTVDLYTWLLNKHITPYLGAAQLGKLSTAMIRQWRADLLGNGVSVSMAAKAYRLLRAVLMTAAEDDHIIPRNPCRIRGAGDEHPEERPVLTVAQIFELADRIGRRPLGNVRKVTNGAYRLRFQRHGEMRTHPEVFASRGEAERALWGMMRDGRADSSQDRRFRALVLLATFASLRWGEVSALRRSDLDVEAATVRVRAAFVERSTGELVLGPPKSKAGRRVVGVPQAIIPALREHLNTYVGKEPDALLFPGAKGGPLRRSGFNTRTRWVGVVSDMGMRGLHFHDLRHTGNMLAAESGAGLKDLMARMGHDNVRAAMIYQHAVRGADKAITDAIDRHIGRADDEGSPGVLAPLG</sequence>
<dbReference type="PROSITE" id="PS51900">
    <property type="entry name" value="CB"/>
    <property type="match status" value="1"/>
</dbReference>
<dbReference type="Pfam" id="PF00589">
    <property type="entry name" value="Phage_integrase"/>
    <property type="match status" value="1"/>
</dbReference>
<evidence type="ECO:0000256" key="1">
    <source>
        <dbReference type="ARBA" id="ARBA00008857"/>
    </source>
</evidence>
<dbReference type="InterPro" id="IPR002104">
    <property type="entry name" value="Integrase_catalytic"/>
</dbReference>
<feature type="region of interest" description="Disordered" evidence="6">
    <location>
        <begin position="23"/>
        <end position="43"/>
    </location>
</feature>
<dbReference type="OrthoDB" id="1822491at2"/>
<evidence type="ECO:0000256" key="4">
    <source>
        <dbReference type="ARBA" id="ARBA00023172"/>
    </source>
</evidence>
<dbReference type="GO" id="GO:0006310">
    <property type="term" value="P:DNA recombination"/>
    <property type="evidence" value="ECO:0007669"/>
    <property type="project" value="UniProtKB-KW"/>
</dbReference>
<dbReference type="Pfam" id="PF14659">
    <property type="entry name" value="Phage_int_SAM_3"/>
    <property type="match status" value="1"/>
</dbReference>
<evidence type="ECO:0000256" key="3">
    <source>
        <dbReference type="ARBA" id="ARBA00023125"/>
    </source>
</evidence>
<feature type="domain" description="Tyr recombinase" evidence="7">
    <location>
        <begin position="219"/>
        <end position="420"/>
    </location>
</feature>
<reference evidence="9 10" key="1">
    <citation type="submission" date="2016-10" db="EMBL/GenBank/DDBJ databases">
        <authorList>
            <person name="de Groot N.N."/>
        </authorList>
    </citation>
    <scope>NUCLEOTIDE SEQUENCE [LARGE SCALE GENOMIC DNA]</scope>
    <source>
        <strain evidence="9 10">DSM 43357</strain>
    </source>
</reference>
<dbReference type="Pfam" id="PF26003">
    <property type="entry name" value="Integrase_N_phage"/>
    <property type="match status" value="1"/>
</dbReference>
<keyword evidence="3 5" id="KW-0238">DNA-binding</keyword>